<protein>
    <submittedName>
        <fullName evidence="2">Uncharacterized protein</fullName>
    </submittedName>
</protein>
<dbReference type="RefSeq" id="WP_191145503.1">
    <property type="nucleotide sequence ID" value="NZ_JACXAF010000018.1"/>
</dbReference>
<reference evidence="2" key="1">
    <citation type="submission" date="2020-09" db="EMBL/GenBank/DDBJ databases">
        <title>A novel bacterium of genus Neiella, isolated from South China Sea.</title>
        <authorList>
            <person name="Huang H."/>
            <person name="Mo K."/>
            <person name="Hu Y."/>
        </authorList>
    </citation>
    <scope>NUCLEOTIDE SEQUENCE</scope>
    <source>
        <strain evidence="2">HB171785</strain>
    </source>
</reference>
<accession>A0A8J6QLK0</accession>
<proteinExistence type="predicted"/>
<sequence>MANADHNICRPIGTASNGSDDSQELGSGLHLHDAKQKQRAHDLVRETLLSLQDEHPSPPFSN</sequence>
<dbReference type="AlphaFoldDB" id="A0A8J6QLK0"/>
<evidence type="ECO:0000313" key="2">
    <source>
        <dbReference type="EMBL" id="MBD1390432.1"/>
    </source>
</evidence>
<gene>
    <name evidence="2" type="ORF">IC617_13405</name>
</gene>
<feature type="compositionally biased region" description="Basic and acidic residues" evidence="1">
    <location>
        <begin position="30"/>
        <end position="40"/>
    </location>
</feature>
<feature type="region of interest" description="Disordered" evidence="1">
    <location>
        <begin position="1"/>
        <end position="40"/>
    </location>
</feature>
<evidence type="ECO:0000313" key="3">
    <source>
        <dbReference type="Proteomes" id="UP000638014"/>
    </source>
</evidence>
<comment type="caution">
    <text evidence="2">The sequence shown here is derived from an EMBL/GenBank/DDBJ whole genome shotgun (WGS) entry which is preliminary data.</text>
</comment>
<evidence type="ECO:0000256" key="1">
    <source>
        <dbReference type="SAM" id="MobiDB-lite"/>
    </source>
</evidence>
<organism evidence="2 3">
    <name type="scientific">Neiella litorisoli</name>
    <dbReference type="NCBI Taxonomy" id="2771431"/>
    <lineage>
        <taxon>Bacteria</taxon>
        <taxon>Pseudomonadati</taxon>
        <taxon>Pseudomonadota</taxon>
        <taxon>Gammaproteobacteria</taxon>
        <taxon>Alteromonadales</taxon>
        <taxon>Echinimonadaceae</taxon>
        <taxon>Neiella</taxon>
    </lineage>
</organism>
<dbReference type="EMBL" id="JACXAF010000018">
    <property type="protein sequence ID" value="MBD1390432.1"/>
    <property type="molecule type" value="Genomic_DNA"/>
</dbReference>
<keyword evidence="3" id="KW-1185">Reference proteome</keyword>
<name>A0A8J6QLK0_9GAMM</name>
<dbReference type="Proteomes" id="UP000638014">
    <property type="component" value="Unassembled WGS sequence"/>
</dbReference>